<sequence>MAGLEPATEVILQISGRAHKPPCHRRLLATHNYNGMLKTLIKPFLRNHARPEICRDLSISGFEHHHLRLGLAEGMKALDYLVVDR</sequence>
<comment type="caution">
    <text evidence="1">The sequence shown here is derived from an EMBL/GenBank/DDBJ whole genome shotgun (WGS) entry which is preliminary data.</text>
</comment>
<evidence type="ECO:0000313" key="1">
    <source>
        <dbReference type="EMBL" id="GFO21917.1"/>
    </source>
</evidence>
<proteinExistence type="predicted"/>
<gene>
    <name evidence="1" type="ORF">PoB_004842200</name>
</gene>
<protein>
    <submittedName>
        <fullName evidence="1">Uncharacterized protein</fullName>
    </submittedName>
</protein>
<keyword evidence="2" id="KW-1185">Reference proteome</keyword>
<organism evidence="1 2">
    <name type="scientific">Plakobranchus ocellatus</name>
    <dbReference type="NCBI Taxonomy" id="259542"/>
    <lineage>
        <taxon>Eukaryota</taxon>
        <taxon>Metazoa</taxon>
        <taxon>Spiralia</taxon>
        <taxon>Lophotrochozoa</taxon>
        <taxon>Mollusca</taxon>
        <taxon>Gastropoda</taxon>
        <taxon>Heterobranchia</taxon>
        <taxon>Euthyneura</taxon>
        <taxon>Panpulmonata</taxon>
        <taxon>Sacoglossa</taxon>
        <taxon>Placobranchoidea</taxon>
        <taxon>Plakobranchidae</taxon>
        <taxon>Plakobranchus</taxon>
    </lineage>
</organism>
<dbReference type="Proteomes" id="UP000735302">
    <property type="component" value="Unassembled WGS sequence"/>
</dbReference>
<dbReference type="EMBL" id="BLXT01005315">
    <property type="protein sequence ID" value="GFO21917.1"/>
    <property type="molecule type" value="Genomic_DNA"/>
</dbReference>
<accession>A0AAV4BSG3</accession>
<reference evidence="1 2" key="1">
    <citation type="journal article" date="2021" name="Elife">
        <title>Chloroplast acquisition without the gene transfer in kleptoplastic sea slugs, Plakobranchus ocellatus.</title>
        <authorList>
            <person name="Maeda T."/>
            <person name="Takahashi S."/>
            <person name="Yoshida T."/>
            <person name="Shimamura S."/>
            <person name="Takaki Y."/>
            <person name="Nagai Y."/>
            <person name="Toyoda A."/>
            <person name="Suzuki Y."/>
            <person name="Arimoto A."/>
            <person name="Ishii H."/>
            <person name="Satoh N."/>
            <person name="Nishiyama T."/>
            <person name="Hasebe M."/>
            <person name="Maruyama T."/>
            <person name="Minagawa J."/>
            <person name="Obokata J."/>
            <person name="Shigenobu S."/>
        </authorList>
    </citation>
    <scope>NUCLEOTIDE SEQUENCE [LARGE SCALE GENOMIC DNA]</scope>
</reference>
<dbReference type="AlphaFoldDB" id="A0AAV4BSG3"/>
<evidence type="ECO:0000313" key="2">
    <source>
        <dbReference type="Proteomes" id="UP000735302"/>
    </source>
</evidence>
<name>A0AAV4BSG3_9GAST</name>